<feature type="binding site" evidence="2">
    <location>
        <position position="64"/>
    </location>
    <ligand>
        <name>Zn(2+)</name>
        <dbReference type="ChEBI" id="CHEBI:29105"/>
        <label>2</label>
    </ligand>
</feature>
<dbReference type="CDD" id="cd08663">
    <property type="entry name" value="DAP_dppA_1"/>
    <property type="match status" value="1"/>
</dbReference>
<evidence type="ECO:0000313" key="4">
    <source>
        <dbReference type="Proteomes" id="UP000319353"/>
    </source>
</evidence>
<reference evidence="3 4" key="1">
    <citation type="journal article" date="2019" name="Nat. Microbiol.">
        <title>Mediterranean grassland soil C-N compound turnover is dependent on rainfall and depth, and is mediated by genomically divergent microorganisms.</title>
        <authorList>
            <person name="Diamond S."/>
            <person name="Andeer P.F."/>
            <person name="Li Z."/>
            <person name="Crits-Christoph A."/>
            <person name="Burstein D."/>
            <person name="Anantharaman K."/>
            <person name="Lane K.R."/>
            <person name="Thomas B.C."/>
            <person name="Pan C."/>
            <person name="Northen T.R."/>
            <person name="Banfield J.F."/>
        </authorList>
    </citation>
    <scope>NUCLEOTIDE SEQUENCE [LARGE SCALE GENOMIC DNA]</scope>
    <source>
        <strain evidence="3">NP_4</strain>
    </source>
</reference>
<dbReference type="EMBL" id="VBAL01000207">
    <property type="protein sequence ID" value="TMI97510.1"/>
    <property type="molecule type" value="Genomic_DNA"/>
</dbReference>
<dbReference type="InterPro" id="IPR027476">
    <property type="entry name" value="DppA_N"/>
</dbReference>
<dbReference type="InterPro" id="IPR007035">
    <property type="entry name" value="Peptidase_M55"/>
</dbReference>
<dbReference type="PIRSF" id="PIRSF015853">
    <property type="entry name" value="Pep_DppA"/>
    <property type="match status" value="1"/>
</dbReference>
<dbReference type="InterPro" id="IPR036177">
    <property type="entry name" value="Peptidase_M55_sf"/>
</dbReference>
<keyword evidence="2" id="KW-0862">Zinc</keyword>
<feature type="active site" description="Nucleophile" evidence="1">
    <location>
        <position position="120"/>
    </location>
</feature>
<sequence length="276" mass="29692">MRVYISVDMEGVAGVVHEDQTNPLDPRCAGEYDRFRRLMTAEANAAIEGAAEAGATTILVNDSHWLMRNLLAEELNQAAVLVSGGPKPRSMMEGIDGGFDAAFCIGYHARAGTRNAILDHTYADLIHEARLNGRPVGELGLNAALAGGFGVPVVLVSGDNALAAEARELLGEGVRPVIVKEAVSRHAAKSVAPAVACRLIREAAADVLRQKSLPRPYRVEAPITLEVDFQMTVMADMAELVPGALRTGARTVAYRHHEFPEVFRAWRAFYNLAGVP</sequence>
<feature type="binding site" evidence="2">
    <location>
        <position position="108"/>
    </location>
    <ligand>
        <name>Zn(2+)</name>
        <dbReference type="ChEBI" id="CHEBI:29105"/>
        <label>2</label>
    </ligand>
</feature>
<dbReference type="Pfam" id="PF04951">
    <property type="entry name" value="Peptidase_M55"/>
    <property type="match status" value="1"/>
</dbReference>
<proteinExistence type="predicted"/>
<protein>
    <submittedName>
        <fullName evidence="3">Peptidase M55</fullName>
    </submittedName>
</protein>
<dbReference type="GO" id="GO:0046872">
    <property type="term" value="F:metal ion binding"/>
    <property type="evidence" value="ECO:0007669"/>
    <property type="project" value="UniProtKB-KW"/>
</dbReference>
<feature type="binding site" evidence="2">
    <location>
        <position position="10"/>
    </location>
    <ligand>
        <name>Zn(2+)</name>
        <dbReference type="ChEBI" id="CHEBI:29105"/>
        <label>1</label>
    </ligand>
</feature>
<feature type="binding site" evidence="2">
    <location>
        <position position="8"/>
    </location>
    <ligand>
        <name>Zn(2+)</name>
        <dbReference type="ChEBI" id="CHEBI:29105"/>
        <label>2</label>
    </ligand>
</feature>
<organism evidence="3 4">
    <name type="scientific">Candidatus Segetimicrobium genomatis</name>
    <dbReference type="NCBI Taxonomy" id="2569760"/>
    <lineage>
        <taxon>Bacteria</taxon>
        <taxon>Bacillati</taxon>
        <taxon>Candidatus Sysuimicrobiota</taxon>
        <taxon>Candidatus Sysuimicrobiia</taxon>
        <taxon>Candidatus Sysuimicrobiales</taxon>
        <taxon>Candidatus Segetimicrobiaceae</taxon>
        <taxon>Candidatus Segetimicrobium</taxon>
    </lineage>
</organism>
<dbReference type="Proteomes" id="UP000319353">
    <property type="component" value="Unassembled WGS sequence"/>
</dbReference>
<evidence type="ECO:0000313" key="3">
    <source>
        <dbReference type="EMBL" id="TMI97510.1"/>
    </source>
</evidence>
<dbReference type="SUPFAM" id="SSF63992">
    <property type="entry name" value="Dipeptide transport protein"/>
    <property type="match status" value="1"/>
</dbReference>
<keyword evidence="2" id="KW-0479">Metal-binding</keyword>
<evidence type="ECO:0000256" key="2">
    <source>
        <dbReference type="PIRSR" id="PIRSR015853-2"/>
    </source>
</evidence>
<dbReference type="Gene3D" id="3.40.50.10780">
    <property type="entry name" value="Dipeptide transport protein"/>
    <property type="match status" value="1"/>
</dbReference>
<feature type="binding site" evidence="2">
    <location>
        <position position="8"/>
    </location>
    <ligand>
        <name>Zn(2+)</name>
        <dbReference type="ChEBI" id="CHEBI:29105"/>
        <label>1</label>
    </ligand>
</feature>
<gene>
    <name evidence="3" type="ORF">E6H01_13155</name>
</gene>
<comment type="caution">
    <text evidence="3">The sequence shown here is derived from an EMBL/GenBank/DDBJ whole genome shotgun (WGS) entry which is preliminary data.</text>
</comment>
<accession>A0A537KP31</accession>
<dbReference type="AlphaFoldDB" id="A0A537KP31"/>
<evidence type="ECO:0000256" key="1">
    <source>
        <dbReference type="PIRSR" id="PIRSR015853-1"/>
    </source>
</evidence>
<name>A0A537KP31_9BACT</name>
<feature type="binding site" evidence="2">
    <location>
        <position position="138"/>
    </location>
    <ligand>
        <name>Zn(2+)</name>
        <dbReference type="ChEBI" id="CHEBI:29105"/>
        <label>2</label>
    </ligand>
</feature>
<dbReference type="Gene3D" id="3.30.1360.130">
    <property type="entry name" value="Dipeptide transport protein"/>
    <property type="match status" value="1"/>
</dbReference>